<evidence type="ECO:0000256" key="9">
    <source>
        <dbReference type="ARBA" id="ARBA00023204"/>
    </source>
</evidence>
<organism evidence="15">
    <name type="scientific">Fusarium oxysporum Fo47</name>
    <dbReference type="NCBI Taxonomy" id="660027"/>
    <lineage>
        <taxon>Eukaryota</taxon>
        <taxon>Fungi</taxon>
        <taxon>Dikarya</taxon>
        <taxon>Ascomycota</taxon>
        <taxon>Pezizomycotina</taxon>
        <taxon>Sordariomycetes</taxon>
        <taxon>Hypocreomycetidae</taxon>
        <taxon>Hypocreales</taxon>
        <taxon>Nectriaceae</taxon>
        <taxon>Fusarium</taxon>
        <taxon>Fusarium oxysporum species complex</taxon>
    </lineage>
</organism>
<name>W9KCI4_FUSOX</name>
<evidence type="ECO:0000256" key="8">
    <source>
        <dbReference type="ARBA" id="ARBA00023172"/>
    </source>
</evidence>
<evidence type="ECO:0000256" key="5">
    <source>
        <dbReference type="ARBA" id="ARBA00022763"/>
    </source>
</evidence>
<dbReference type="EMBL" id="JH717899">
    <property type="protein sequence ID" value="EWZ42097.1"/>
    <property type="molecule type" value="Genomic_DNA"/>
</dbReference>
<evidence type="ECO:0000256" key="12">
    <source>
        <dbReference type="ARBA" id="ARBA00042677"/>
    </source>
</evidence>
<keyword evidence="10" id="KW-0539">Nucleus</keyword>
<dbReference type="GO" id="GO:0035312">
    <property type="term" value="F:5'-3' DNA exonuclease activity"/>
    <property type="evidence" value="ECO:0007669"/>
    <property type="project" value="TreeGrafter"/>
</dbReference>
<proteinExistence type="inferred from homology"/>
<feature type="region of interest" description="Disordered" evidence="13">
    <location>
        <begin position="661"/>
        <end position="682"/>
    </location>
</feature>
<dbReference type="GO" id="GO:0006303">
    <property type="term" value="P:double-strand break repair via nonhomologous end joining"/>
    <property type="evidence" value="ECO:0007669"/>
    <property type="project" value="TreeGrafter"/>
</dbReference>
<evidence type="ECO:0000313" key="15">
    <source>
        <dbReference type="EMBL" id="EWZ42097.1"/>
    </source>
</evidence>
<dbReference type="Proteomes" id="UP000030766">
    <property type="component" value="Unassembled WGS sequence"/>
</dbReference>
<comment type="subcellular location">
    <subcellularLocation>
        <location evidence="1">Nucleus</location>
    </subcellularLocation>
</comment>
<dbReference type="GO" id="GO:0036297">
    <property type="term" value="P:interstrand cross-link repair"/>
    <property type="evidence" value="ECO:0007669"/>
    <property type="project" value="TreeGrafter"/>
</dbReference>
<feature type="region of interest" description="Disordered" evidence="13">
    <location>
        <begin position="561"/>
        <end position="601"/>
    </location>
</feature>
<evidence type="ECO:0000256" key="13">
    <source>
        <dbReference type="SAM" id="MobiDB-lite"/>
    </source>
</evidence>
<keyword evidence="6" id="KW-0378">Hydrolase</keyword>
<evidence type="ECO:0000256" key="10">
    <source>
        <dbReference type="ARBA" id="ARBA00023242"/>
    </source>
</evidence>
<evidence type="ECO:0000256" key="3">
    <source>
        <dbReference type="ARBA" id="ARBA00022722"/>
    </source>
</evidence>
<evidence type="ECO:0000256" key="4">
    <source>
        <dbReference type="ARBA" id="ARBA00022759"/>
    </source>
</evidence>
<gene>
    <name evidence="15" type="ORF">FOZG_07146</name>
</gene>
<keyword evidence="4" id="KW-0255">Endonuclease</keyword>
<evidence type="ECO:0000256" key="6">
    <source>
        <dbReference type="ARBA" id="ARBA00022801"/>
    </source>
</evidence>
<evidence type="ECO:0000259" key="14">
    <source>
        <dbReference type="Pfam" id="PF07522"/>
    </source>
</evidence>
<dbReference type="PANTHER" id="PTHR23240:SF8">
    <property type="entry name" value="PROTEIN ARTEMIS"/>
    <property type="match status" value="1"/>
</dbReference>
<dbReference type="GO" id="GO:0006310">
    <property type="term" value="P:DNA recombination"/>
    <property type="evidence" value="ECO:0007669"/>
    <property type="project" value="UniProtKB-KW"/>
</dbReference>
<dbReference type="GO" id="GO:0003684">
    <property type="term" value="F:damaged DNA binding"/>
    <property type="evidence" value="ECO:0007669"/>
    <property type="project" value="TreeGrafter"/>
</dbReference>
<comment type="similarity">
    <text evidence="2">Belongs to the DNA repair metallo-beta-lactamase (DRMBL) family.</text>
</comment>
<dbReference type="AlphaFoldDB" id="W9KCI4"/>
<sequence>MNDTKLLFRPSSVNGSSILHIRFVRIHCSRLSIANVNVQRHCVRVSRHTNRFLPAQCRCTTTTCLFPKSCSQRPLGRDREPAISIVHLQTWFEYSTNCRSSVYCSAATKEILLRLERYPCRINYAKGVLESTQQTFKHLRKVLKPLPLETPTSIELRPGREIQVTLFDANHCPGAVMFLVEGDNKAILYTGDIRSEPWFVNAISRNPNLIEYTSGIKTLDKIYLDTSFTENVPFQTKAQGIAELLRKVSQYPSDTIFHLQAWTYGYEDVWLALSKALKSKIHVDDYKLRIYGSLKLNTPDSRFDTDTHLTPESPALTGHMCGNMPHPGCLTSDVNVRLHSCEKGNLCEVAQRPTTISIQPIVAHLPTGEDLAEVGVGGGGDDLQREAELEFLDQASLATLFNTFVHYITFAGGMLIVNPRFLSSSIASTDMSDILEGTLEKIVSTGRNIPLDWGIGTLNAHSAEEVIMMLVERLRKNPKNQKQRDKCSLPRTIYFPYSRHSSLPELCHFVEAFRPLDVWPCTVNNAEWLKNGVTIGGMFGPSCSGELFEHDLLMQDFAAKHTSDDGHQQHGSQTTIGPDSVPSSPVRESQGASQKRPVNIDHRFVSPLLETQASIRHGRVVSEAECPKEHLEAPSENSTQQSLVVPTIEQAEDVQQENPIHPESLIDSPSNSPAPVSCRRKRTVSDISVGENGGNRRQMRQITEESLPLGLSDEASIARRDAYWQMVDYIDKGTWGTFQLISTSNEYTVNEPEL</sequence>
<feature type="compositionally biased region" description="Polar residues" evidence="13">
    <location>
        <begin position="569"/>
        <end position="593"/>
    </location>
</feature>
<dbReference type="SUPFAM" id="SSF56281">
    <property type="entry name" value="Metallo-hydrolase/oxidoreductase"/>
    <property type="match status" value="1"/>
</dbReference>
<dbReference type="InterPro" id="IPR011084">
    <property type="entry name" value="DRMBL"/>
</dbReference>
<keyword evidence="8" id="KW-0233">DNA recombination</keyword>
<accession>W9KCI4</accession>
<evidence type="ECO:0000256" key="7">
    <source>
        <dbReference type="ARBA" id="ARBA00022839"/>
    </source>
</evidence>
<dbReference type="PANTHER" id="PTHR23240">
    <property type="entry name" value="DNA CROSS-LINK REPAIR PROTEIN PSO2/SNM1-RELATED"/>
    <property type="match status" value="1"/>
</dbReference>
<keyword evidence="3" id="KW-0540">Nuclease</keyword>
<dbReference type="GO" id="GO:0000723">
    <property type="term" value="P:telomere maintenance"/>
    <property type="evidence" value="ECO:0007669"/>
    <property type="project" value="TreeGrafter"/>
</dbReference>
<dbReference type="Pfam" id="PF07522">
    <property type="entry name" value="DRMBL"/>
    <property type="match status" value="1"/>
</dbReference>
<keyword evidence="5" id="KW-0227">DNA damage</keyword>
<dbReference type="VEuPathDB" id="FungiDB:FOZG_07146"/>
<dbReference type="GO" id="GO:0004519">
    <property type="term" value="F:endonuclease activity"/>
    <property type="evidence" value="ECO:0007669"/>
    <property type="project" value="UniProtKB-KW"/>
</dbReference>
<protein>
    <recommendedName>
        <fullName evidence="11">Protein artemis</fullName>
    </recommendedName>
    <alternativeName>
        <fullName evidence="12">DNA cross-link repair 1C protein</fullName>
    </alternativeName>
</protein>
<dbReference type="InterPro" id="IPR036866">
    <property type="entry name" value="RibonucZ/Hydroxyglut_hydro"/>
</dbReference>
<evidence type="ECO:0000256" key="2">
    <source>
        <dbReference type="ARBA" id="ARBA00010304"/>
    </source>
</evidence>
<dbReference type="Gene3D" id="3.60.15.10">
    <property type="entry name" value="Ribonuclease Z/Hydroxyacylglutathione hydrolase-like"/>
    <property type="match status" value="1"/>
</dbReference>
<evidence type="ECO:0000256" key="1">
    <source>
        <dbReference type="ARBA" id="ARBA00004123"/>
    </source>
</evidence>
<reference evidence="15" key="2">
    <citation type="submission" date="2012-06" db="EMBL/GenBank/DDBJ databases">
        <title>Annotation of the Genome Sequence of Fusarium oxysporum Fo47.</title>
        <authorList>
            <consortium name="The Broad Institute Genomics Platform"/>
            <person name="Ma L.-J."/>
            <person name="Corby-Kistler H."/>
            <person name="Broz K."/>
            <person name="Gale L.R."/>
            <person name="Jonkers W."/>
            <person name="O'Donnell K."/>
            <person name="Ploetz R."/>
            <person name="Steinberg C."/>
            <person name="Schwartz D.C."/>
            <person name="VanEtten H."/>
            <person name="Zhou S."/>
            <person name="Young S.K."/>
            <person name="Zeng Q."/>
            <person name="Gargeya S."/>
            <person name="Fitzgerald M."/>
            <person name="Abouelleil A."/>
            <person name="Alvarado L."/>
            <person name="Chapman S.B."/>
            <person name="Gainer-Dewar J."/>
            <person name="Goldberg J."/>
            <person name="Griggs A."/>
            <person name="Gujja S."/>
            <person name="Hansen M."/>
            <person name="Howarth C."/>
            <person name="Imamovic A."/>
            <person name="Ireland A."/>
            <person name="Larimer J."/>
            <person name="McCowan C."/>
            <person name="Murphy C."/>
            <person name="Pearson M."/>
            <person name="Poon T.W."/>
            <person name="Priest M."/>
            <person name="Roberts A."/>
            <person name="Saif S."/>
            <person name="Shea T."/>
            <person name="Sykes S."/>
            <person name="Wortman J."/>
            <person name="Nusbaum C."/>
            <person name="Birren B."/>
        </authorList>
    </citation>
    <scope>NUCLEOTIDE SEQUENCE</scope>
    <source>
        <strain evidence="15">Fo47</strain>
    </source>
</reference>
<dbReference type="GO" id="GO:0005634">
    <property type="term" value="C:nucleus"/>
    <property type="evidence" value="ECO:0007669"/>
    <property type="project" value="UniProtKB-SubCell"/>
</dbReference>
<keyword evidence="7" id="KW-0269">Exonuclease</keyword>
<keyword evidence="9" id="KW-0234">DNA repair</keyword>
<reference evidence="15" key="1">
    <citation type="submission" date="2011-06" db="EMBL/GenBank/DDBJ databases">
        <title>The Genome Sequence of Fusarium oxysporum Fo47.</title>
        <authorList>
            <consortium name="The Broad Institute Genome Sequencing Platform"/>
            <person name="Ma L.-J."/>
            <person name="Gale L.R."/>
            <person name="Schwartz D.C."/>
            <person name="Zhou S."/>
            <person name="Corby-Kistler H."/>
            <person name="Young S.K."/>
            <person name="Zeng Q."/>
            <person name="Gargeya S."/>
            <person name="Fitzgerald M."/>
            <person name="Haas B."/>
            <person name="Abouelleil A."/>
            <person name="Alvarado L."/>
            <person name="Arachchi H.M."/>
            <person name="Berlin A."/>
            <person name="Brown A."/>
            <person name="Chapman S.B."/>
            <person name="Chen Z."/>
            <person name="Dunbar C."/>
            <person name="Freedman E."/>
            <person name="Gearin G."/>
            <person name="Gellesch M."/>
            <person name="Goldberg J."/>
            <person name="Griggs A."/>
            <person name="Gujja S."/>
            <person name="Heiman D."/>
            <person name="Howarth C."/>
            <person name="Larson L."/>
            <person name="Lui A."/>
            <person name="MacDonald P.J.P."/>
            <person name="Mehta T."/>
            <person name="Montmayeur A."/>
            <person name="Murphy C."/>
            <person name="Neiman D."/>
            <person name="Pearson M."/>
            <person name="Priest M."/>
            <person name="Roberts A."/>
            <person name="Saif S."/>
            <person name="Shea T."/>
            <person name="Shenoy N."/>
            <person name="Sisk P."/>
            <person name="Stolte C."/>
            <person name="Sykes S."/>
            <person name="Wortman J."/>
            <person name="Nusbaum C."/>
            <person name="Birren B."/>
        </authorList>
    </citation>
    <scope>NUCLEOTIDE SEQUENCE [LARGE SCALE GENOMIC DNA]</scope>
    <source>
        <strain evidence="15">Fo47</strain>
    </source>
</reference>
<feature type="domain" description="DNA repair metallo-beta-lactamase" evidence="14">
    <location>
        <begin position="493"/>
        <end position="524"/>
    </location>
</feature>
<evidence type="ECO:0000256" key="11">
    <source>
        <dbReference type="ARBA" id="ARBA00039759"/>
    </source>
</evidence>